<protein>
    <submittedName>
        <fullName evidence="1">Uncharacterized protein</fullName>
    </submittedName>
</protein>
<dbReference type="STRING" id="366602.Caul_2652"/>
<dbReference type="AlphaFoldDB" id="B0SXJ4"/>
<gene>
    <name evidence="1" type="ordered locus">Caul_2652</name>
</gene>
<reference evidence="1" key="1">
    <citation type="submission" date="2008-01" db="EMBL/GenBank/DDBJ databases">
        <title>Complete sequence of chromosome of Caulobacter sp. K31.</title>
        <authorList>
            <consortium name="US DOE Joint Genome Institute"/>
            <person name="Copeland A."/>
            <person name="Lucas S."/>
            <person name="Lapidus A."/>
            <person name="Barry K."/>
            <person name="Glavina del Rio T."/>
            <person name="Dalin E."/>
            <person name="Tice H."/>
            <person name="Pitluck S."/>
            <person name="Bruce D."/>
            <person name="Goodwin L."/>
            <person name="Thompson L.S."/>
            <person name="Brettin T."/>
            <person name="Detter J.C."/>
            <person name="Han C."/>
            <person name="Schmutz J."/>
            <person name="Larimer F."/>
            <person name="Land M."/>
            <person name="Hauser L."/>
            <person name="Kyrpides N."/>
            <person name="Kim E."/>
            <person name="Stephens C."/>
            <person name="Richardson P."/>
        </authorList>
    </citation>
    <scope>NUCLEOTIDE SEQUENCE [LARGE SCALE GENOMIC DNA]</scope>
    <source>
        <strain evidence="1">K31</strain>
    </source>
</reference>
<organism evidence="1">
    <name type="scientific">Caulobacter sp. (strain K31)</name>
    <dbReference type="NCBI Taxonomy" id="366602"/>
    <lineage>
        <taxon>Bacteria</taxon>
        <taxon>Pseudomonadati</taxon>
        <taxon>Pseudomonadota</taxon>
        <taxon>Alphaproteobacteria</taxon>
        <taxon>Caulobacterales</taxon>
        <taxon>Caulobacteraceae</taxon>
        <taxon>Caulobacter</taxon>
    </lineage>
</organism>
<accession>B0SXJ4</accession>
<name>B0SXJ4_CAUSK</name>
<dbReference type="KEGG" id="cak:Caul_2652"/>
<sequence length="70" mass="7970">MAEAVIVPQERFELLKGGLPAITREHLFSVYGISETTWGKLRKGEPIKLSTWQRIQARYERLCQGLARAA</sequence>
<dbReference type="EMBL" id="CP000927">
    <property type="protein sequence ID" value="ABZ71779.1"/>
    <property type="molecule type" value="Genomic_DNA"/>
</dbReference>
<dbReference type="HOGENOM" id="CLU_2804571_0_0_5"/>
<proteinExistence type="predicted"/>
<evidence type="ECO:0000313" key="1">
    <source>
        <dbReference type="EMBL" id="ABZ71779.1"/>
    </source>
</evidence>
<dbReference type="OrthoDB" id="7190399at2"/>
<dbReference type="eggNOG" id="ENOG502ZJCY">
    <property type="taxonomic scope" value="Bacteria"/>
</dbReference>